<organism evidence="6 7">
    <name type="scientific">Kalanchoe fedtschenkoi</name>
    <name type="common">Lavender scallops</name>
    <name type="synonym">South American air plant</name>
    <dbReference type="NCBI Taxonomy" id="63787"/>
    <lineage>
        <taxon>Eukaryota</taxon>
        <taxon>Viridiplantae</taxon>
        <taxon>Streptophyta</taxon>
        <taxon>Embryophyta</taxon>
        <taxon>Tracheophyta</taxon>
        <taxon>Spermatophyta</taxon>
        <taxon>Magnoliopsida</taxon>
        <taxon>eudicotyledons</taxon>
        <taxon>Gunneridae</taxon>
        <taxon>Pentapetalae</taxon>
        <taxon>Saxifragales</taxon>
        <taxon>Crassulaceae</taxon>
        <taxon>Kalanchoe</taxon>
    </lineage>
</organism>
<dbReference type="EnsemblPlants" id="Kaladp0039s0607.1.v1.1">
    <property type="protein sequence ID" value="Kaladp0039s0607.1.v1.1.CDS.1"/>
    <property type="gene ID" value="Kaladp0039s0607.v1.1"/>
</dbReference>
<dbReference type="InterPro" id="IPR004140">
    <property type="entry name" value="Exo70"/>
</dbReference>
<dbReference type="GO" id="GO:0005546">
    <property type="term" value="F:phosphatidylinositol-4,5-bisphosphate binding"/>
    <property type="evidence" value="ECO:0007669"/>
    <property type="project" value="InterPro"/>
</dbReference>
<feature type="compositionally biased region" description="Low complexity" evidence="4">
    <location>
        <begin position="557"/>
        <end position="571"/>
    </location>
</feature>
<evidence type="ECO:0000256" key="3">
    <source>
        <dbReference type="RuleBase" id="RU365026"/>
    </source>
</evidence>
<dbReference type="Pfam" id="PF20669">
    <property type="entry name" value="Exo70_N"/>
    <property type="match status" value="1"/>
</dbReference>
<dbReference type="PANTHER" id="PTHR12542">
    <property type="entry name" value="EXOCYST COMPLEX PROTEIN EXO70"/>
    <property type="match status" value="1"/>
</dbReference>
<reference evidence="6" key="1">
    <citation type="submission" date="2021-01" db="UniProtKB">
        <authorList>
            <consortium name="EnsemblPlants"/>
        </authorList>
    </citation>
    <scope>IDENTIFICATION</scope>
</reference>
<dbReference type="Pfam" id="PF03081">
    <property type="entry name" value="Exo70_C"/>
    <property type="match status" value="1"/>
</dbReference>
<evidence type="ECO:0000256" key="2">
    <source>
        <dbReference type="ARBA" id="ARBA00022448"/>
    </source>
</evidence>
<dbReference type="Proteomes" id="UP000594263">
    <property type="component" value="Unplaced"/>
</dbReference>
<keyword evidence="3" id="KW-0268">Exocytosis</keyword>
<dbReference type="Gene3D" id="1.20.1280.170">
    <property type="entry name" value="Exocyst complex component Exo70"/>
    <property type="match status" value="1"/>
</dbReference>
<feature type="region of interest" description="Disordered" evidence="4">
    <location>
        <begin position="555"/>
        <end position="578"/>
    </location>
</feature>
<evidence type="ECO:0000259" key="5">
    <source>
        <dbReference type="Pfam" id="PF03081"/>
    </source>
</evidence>
<proteinExistence type="inferred from homology"/>
<dbReference type="AlphaFoldDB" id="A0A7N0TM58"/>
<dbReference type="GO" id="GO:0015031">
    <property type="term" value="P:protein transport"/>
    <property type="evidence" value="ECO:0007669"/>
    <property type="project" value="UniProtKB-KW"/>
</dbReference>
<evidence type="ECO:0000313" key="7">
    <source>
        <dbReference type="Proteomes" id="UP000594263"/>
    </source>
</evidence>
<dbReference type="PANTHER" id="PTHR12542:SF17">
    <property type="entry name" value="EXOCYST SUBUNIT EXO70 FAMILY PROTEIN"/>
    <property type="match status" value="1"/>
</dbReference>
<dbReference type="Gramene" id="Kaladp0039s0607.1.v1.1">
    <property type="protein sequence ID" value="Kaladp0039s0607.1.v1.1.CDS.1"/>
    <property type="gene ID" value="Kaladp0039s0607.v1.1"/>
</dbReference>
<dbReference type="GO" id="GO:0006887">
    <property type="term" value="P:exocytosis"/>
    <property type="evidence" value="ECO:0007669"/>
    <property type="project" value="UniProtKB-KW"/>
</dbReference>
<keyword evidence="7" id="KW-1185">Reference proteome</keyword>
<keyword evidence="2 3" id="KW-0813">Transport</keyword>
<dbReference type="InterPro" id="IPR016159">
    <property type="entry name" value="Cullin_repeat-like_dom_sf"/>
</dbReference>
<protein>
    <recommendedName>
        <fullName evidence="3">Exocyst subunit Exo70 family protein</fullName>
    </recommendedName>
</protein>
<feature type="domain" description="Exocyst complex subunit Exo70 C-terminal" evidence="5">
    <location>
        <begin position="194"/>
        <end position="549"/>
    </location>
</feature>
<dbReference type="InterPro" id="IPR046364">
    <property type="entry name" value="Exo70_C"/>
</dbReference>
<evidence type="ECO:0000256" key="4">
    <source>
        <dbReference type="SAM" id="MobiDB-lite"/>
    </source>
</evidence>
<sequence>MSIISSLPPSHPTATLPMAMEESISSAQWLIAKWSCKSISATSPPTFLFVTNNQEARDYIHCVNGLRTIMDFYFSTHSPSPNTAVAHNLMQSAMKRLEMEFHHLLSINSDDFNAALTSCADGECDILSNPFAEDLKMIAHCMIRAGYGLELVRAYKSVRKNAVDEELVKLGFQRLRSLKLKGMGDGMLDQTVQAWIHAMFLAVGRVFNGERILCDHIFGGASDGLVESSFAETATEGANSVFLTGEAIASAKGMRSTEIIFRLMDMHNAIQEAIPLIESVFSFESTSSTQRQVLDLLFKLRHSIHANLEDFESSVRKHSTKPAVPGGGIHYLTQTAMDHIARLAGYTAVLSSIVTDHPSAAEKTRMPESFFDTSAASESPISIRFARLILVLLCKLDKIAETYRDISLSYLFLANNLHLVVERVRCTPSLLNLMGEAWVITHHKTAKKYASKYEFAAWHRVIKYVTLDESCASLSGKERLRKFKAAFEEAVRKQRSWTVVDGRMKEDLKASIARKVVSAYEACVDDLLKGDESTVVRLRPADLEIYISDLFRGVVDSSSSGSSSDSSSTSSRRMFFGR</sequence>
<evidence type="ECO:0000256" key="1">
    <source>
        <dbReference type="ARBA" id="ARBA00006756"/>
    </source>
</evidence>
<dbReference type="GO" id="GO:0000145">
    <property type="term" value="C:exocyst"/>
    <property type="evidence" value="ECO:0007669"/>
    <property type="project" value="InterPro"/>
</dbReference>
<keyword evidence="3" id="KW-0653">Protein transport</keyword>
<dbReference type="SUPFAM" id="SSF74788">
    <property type="entry name" value="Cullin repeat-like"/>
    <property type="match status" value="1"/>
</dbReference>
<evidence type="ECO:0000313" key="6">
    <source>
        <dbReference type="EnsemblPlants" id="Kaladp0039s0607.1.v1.1.CDS.1"/>
    </source>
</evidence>
<comment type="similarity">
    <text evidence="1 3">Belongs to the EXO70 family.</text>
</comment>
<comment type="function">
    <text evidence="3">Component of the exocyst complex.</text>
</comment>
<name>A0A7N0TM58_KALFE</name>
<accession>A0A7N0TM58</accession>